<keyword evidence="2" id="KW-1185">Reference proteome</keyword>
<organism evidence="2 3">
    <name type="scientific">Nicotiana sylvestris</name>
    <name type="common">Wood tobacco</name>
    <name type="synonym">South American tobacco</name>
    <dbReference type="NCBI Taxonomy" id="4096"/>
    <lineage>
        <taxon>Eukaryota</taxon>
        <taxon>Viridiplantae</taxon>
        <taxon>Streptophyta</taxon>
        <taxon>Embryophyta</taxon>
        <taxon>Tracheophyta</taxon>
        <taxon>Spermatophyta</taxon>
        <taxon>Magnoliopsida</taxon>
        <taxon>eudicotyledons</taxon>
        <taxon>Gunneridae</taxon>
        <taxon>Pentapetalae</taxon>
        <taxon>asterids</taxon>
        <taxon>lamiids</taxon>
        <taxon>Solanales</taxon>
        <taxon>Solanaceae</taxon>
        <taxon>Nicotianoideae</taxon>
        <taxon>Nicotianeae</taxon>
        <taxon>Nicotiana</taxon>
    </lineage>
</organism>
<dbReference type="Pfam" id="PF20167">
    <property type="entry name" value="Transposase_32"/>
    <property type="match status" value="1"/>
</dbReference>
<sequence length="280" mass="31806">MDDRDVNFVRHVLGELCPNGVKVYSGTAERPLSINCSCMLELARAWGRFVSSRLIPYLNTSNYNIERVLLIYAIMHELPVNVGRLISNAMVSCRIKSDCECLYFPSTITRLASLFDVDLNGLQKTENSYFIGSDFLHSLRPPTGPTQVEQEQMLVDSGNEAENEPEQPLNSEIGTTPTILVPNILVSIQELLQRQTELMNSWEIFRSEQVVREAVFAAHVEHILRELTEARNTHNLICQTLQNQFAYTSPIIYTIGTVMCNIANTMRSYDIPSFFPHLLF</sequence>
<evidence type="ECO:0000313" key="2">
    <source>
        <dbReference type="Proteomes" id="UP000189701"/>
    </source>
</evidence>
<reference evidence="2" key="1">
    <citation type="journal article" date="2013" name="Genome Biol.">
        <title>Reference genomes and transcriptomes of Nicotiana sylvestris and Nicotiana tomentosiformis.</title>
        <authorList>
            <person name="Sierro N."/>
            <person name="Battey J.N."/>
            <person name="Ouadi S."/>
            <person name="Bovet L."/>
            <person name="Goepfert S."/>
            <person name="Bakaher N."/>
            <person name="Peitsch M.C."/>
            <person name="Ivanov N.V."/>
        </authorList>
    </citation>
    <scope>NUCLEOTIDE SEQUENCE [LARGE SCALE GENOMIC DNA]</scope>
</reference>
<feature type="domain" description="Putative plant transposon protein" evidence="1">
    <location>
        <begin position="12"/>
        <end position="118"/>
    </location>
</feature>
<dbReference type="RefSeq" id="XP_009802794.1">
    <property type="nucleotide sequence ID" value="XM_009804492.1"/>
</dbReference>
<proteinExistence type="predicted"/>
<evidence type="ECO:0000259" key="1">
    <source>
        <dbReference type="Pfam" id="PF20167"/>
    </source>
</evidence>
<dbReference type="Proteomes" id="UP000189701">
    <property type="component" value="Unplaced"/>
</dbReference>
<protein>
    <submittedName>
        <fullName evidence="3">Uncharacterized protein LOC104248266</fullName>
    </submittedName>
</protein>
<gene>
    <name evidence="3" type="primary">LOC104248266</name>
</gene>
<evidence type="ECO:0000313" key="3">
    <source>
        <dbReference type="RefSeq" id="XP_009802794.1"/>
    </source>
</evidence>
<dbReference type="AlphaFoldDB" id="A0A1U7YUA6"/>
<dbReference type="InterPro" id="IPR046796">
    <property type="entry name" value="Transposase_32_dom"/>
</dbReference>
<reference evidence="3" key="2">
    <citation type="submission" date="2025-08" db="UniProtKB">
        <authorList>
            <consortium name="RefSeq"/>
        </authorList>
    </citation>
    <scope>IDENTIFICATION</scope>
    <source>
        <tissue evidence="3">Leaf</tissue>
    </source>
</reference>
<accession>A0A1U7YUA6</accession>
<name>A0A1U7YUA6_NICSY</name>